<evidence type="ECO:0000256" key="10">
    <source>
        <dbReference type="PROSITE-ProRule" id="PRU00284"/>
    </source>
</evidence>
<evidence type="ECO:0000256" key="3">
    <source>
        <dbReference type="ARBA" id="ARBA00022481"/>
    </source>
</evidence>
<keyword evidence="2" id="KW-1003">Cell membrane</keyword>
<dbReference type="InterPro" id="IPR003122">
    <property type="entry name" value="Tar_rcpt_lig-bd"/>
</dbReference>
<evidence type="ECO:0000256" key="5">
    <source>
        <dbReference type="ARBA" id="ARBA00022692"/>
    </source>
</evidence>
<gene>
    <name evidence="14" type="ORF">GGR36_000012</name>
</gene>
<comment type="caution">
    <text evidence="14">The sequence shown here is derived from an EMBL/GenBank/DDBJ whole genome shotgun (WGS) entry which is preliminary data.</text>
</comment>
<name>A0A840BEU7_9RHOO</name>
<dbReference type="GO" id="GO:0006935">
    <property type="term" value="P:chemotaxis"/>
    <property type="evidence" value="ECO:0007669"/>
    <property type="project" value="UniProtKB-KW"/>
</dbReference>
<organism evidence="14 15">
    <name type="scientific">Niveibacterium umoris</name>
    <dbReference type="NCBI Taxonomy" id="1193620"/>
    <lineage>
        <taxon>Bacteria</taxon>
        <taxon>Pseudomonadati</taxon>
        <taxon>Pseudomonadota</taxon>
        <taxon>Betaproteobacteria</taxon>
        <taxon>Rhodocyclales</taxon>
        <taxon>Rhodocyclaceae</taxon>
        <taxon>Niveibacterium</taxon>
    </lineage>
</organism>
<protein>
    <submittedName>
        <fullName evidence="14">Methyl-accepting chemotaxis protein</fullName>
    </submittedName>
</protein>
<evidence type="ECO:0000259" key="13">
    <source>
        <dbReference type="PROSITE" id="PS50885"/>
    </source>
</evidence>
<dbReference type="EMBL" id="JACIET010000001">
    <property type="protein sequence ID" value="MBB4010704.1"/>
    <property type="molecule type" value="Genomic_DNA"/>
</dbReference>
<comment type="subcellular location">
    <subcellularLocation>
        <location evidence="1">Cell membrane</location>
        <topology evidence="1">Multi-pass membrane protein</topology>
    </subcellularLocation>
</comment>
<dbReference type="CDD" id="cd06225">
    <property type="entry name" value="HAMP"/>
    <property type="match status" value="1"/>
</dbReference>
<dbReference type="SUPFAM" id="SSF58104">
    <property type="entry name" value="Methyl-accepting chemotaxis protein (MCP) signaling domain"/>
    <property type="match status" value="1"/>
</dbReference>
<dbReference type="InterPro" id="IPR003660">
    <property type="entry name" value="HAMP_dom"/>
</dbReference>
<proteinExistence type="inferred from homology"/>
<evidence type="ECO:0000256" key="11">
    <source>
        <dbReference type="SAM" id="Phobius"/>
    </source>
</evidence>
<evidence type="ECO:0000259" key="12">
    <source>
        <dbReference type="PROSITE" id="PS50111"/>
    </source>
</evidence>
<keyword evidence="8 10" id="KW-0807">Transducer</keyword>
<sequence length="554" mass="58567">MRNISIRMRLGILAFIAVLAVGAAALGGWVGLRALGATLAGVTQQQMPGLVGLQQVRAGQARVIEATLEVALKEQDMYAQEFFKGLMAQKDAAWSEIDAGWKAYAAAPRNAEEEQAWIALKKPFEAWREQDTALNEVIASLSTNDQPVKQRELFEAYYKLIDAQRNAANAVRGDLGKLQALSLKRMAATQAQAGATVSRFSGFVALVSLGSIAAVVVLAFLIVRAITGSLDAMRGTIVAVAGSGDFTLRATVRSHDEAGQTASAFNQLIEQMQSSLREVLANAARIAEASDRASLAARQVSDASANQSESAAAMASAIKEMTVSINHISDNTRDAQVRAQDAGSAADSGASIIAQTNSEMDQIAGTVQTAGETINDLGRQSDRISGIMQVIKEVADQTNLLALNAAIEAARAGEQGRGFAVVADEVRKLAERTSKATEEIAQMVVTMQGSARNAVSGMDSVINRVFDGKALSGQAAGRMNEIQASATQVRSAISEVSAALTEQSAAAQDIARQVEDVARMSHENTDAAEQTSRVAEELQAFAVALREAANRFKV</sequence>
<dbReference type="PANTHER" id="PTHR32089:SF112">
    <property type="entry name" value="LYSOZYME-LIKE PROTEIN-RELATED"/>
    <property type="match status" value="1"/>
</dbReference>
<evidence type="ECO:0000256" key="8">
    <source>
        <dbReference type="ARBA" id="ARBA00023224"/>
    </source>
</evidence>
<dbReference type="GO" id="GO:0007165">
    <property type="term" value="P:signal transduction"/>
    <property type="evidence" value="ECO:0007669"/>
    <property type="project" value="UniProtKB-KW"/>
</dbReference>
<dbReference type="PANTHER" id="PTHR32089">
    <property type="entry name" value="METHYL-ACCEPTING CHEMOTAXIS PROTEIN MCPB"/>
    <property type="match status" value="1"/>
</dbReference>
<dbReference type="Proteomes" id="UP000561045">
    <property type="component" value="Unassembled WGS sequence"/>
</dbReference>
<comment type="similarity">
    <text evidence="9">Belongs to the methyl-accepting chemotaxis (MCP) protein family.</text>
</comment>
<evidence type="ECO:0000313" key="14">
    <source>
        <dbReference type="EMBL" id="MBB4010704.1"/>
    </source>
</evidence>
<reference evidence="14 15" key="1">
    <citation type="submission" date="2020-08" db="EMBL/GenBank/DDBJ databases">
        <title>Genomic Encyclopedia of Type Strains, Phase IV (KMG-IV): sequencing the most valuable type-strain genomes for metagenomic binning, comparative biology and taxonomic classification.</title>
        <authorList>
            <person name="Goeker M."/>
        </authorList>
    </citation>
    <scope>NUCLEOTIDE SEQUENCE [LARGE SCALE GENOMIC DNA]</scope>
    <source>
        <strain evidence="14 15">DSM 106739</strain>
    </source>
</reference>
<dbReference type="RefSeq" id="WP_183630567.1">
    <property type="nucleotide sequence ID" value="NZ_BAABLE010000011.1"/>
</dbReference>
<evidence type="ECO:0000256" key="6">
    <source>
        <dbReference type="ARBA" id="ARBA00022989"/>
    </source>
</evidence>
<keyword evidence="4" id="KW-0145">Chemotaxis</keyword>
<feature type="domain" description="Methyl-accepting transducer" evidence="12">
    <location>
        <begin position="282"/>
        <end position="518"/>
    </location>
</feature>
<dbReference type="Gene3D" id="1.10.287.950">
    <property type="entry name" value="Methyl-accepting chemotaxis protein"/>
    <property type="match status" value="1"/>
</dbReference>
<evidence type="ECO:0000256" key="9">
    <source>
        <dbReference type="ARBA" id="ARBA00029447"/>
    </source>
</evidence>
<evidence type="ECO:0000256" key="2">
    <source>
        <dbReference type="ARBA" id="ARBA00022475"/>
    </source>
</evidence>
<dbReference type="CDD" id="cd11386">
    <property type="entry name" value="MCP_signal"/>
    <property type="match status" value="1"/>
</dbReference>
<dbReference type="FunFam" id="1.10.287.950:FF:000001">
    <property type="entry name" value="Methyl-accepting chemotaxis sensory transducer"/>
    <property type="match status" value="1"/>
</dbReference>
<keyword evidence="3" id="KW-0488">Methylation</keyword>
<dbReference type="Pfam" id="PF00672">
    <property type="entry name" value="HAMP"/>
    <property type="match status" value="1"/>
</dbReference>
<dbReference type="SMART" id="SM00283">
    <property type="entry name" value="MA"/>
    <property type="match status" value="1"/>
</dbReference>
<keyword evidence="15" id="KW-1185">Reference proteome</keyword>
<keyword evidence="5 11" id="KW-0812">Transmembrane</keyword>
<evidence type="ECO:0000256" key="7">
    <source>
        <dbReference type="ARBA" id="ARBA00023136"/>
    </source>
</evidence>
<dbReference type="PROSITE" id="PS50111">
    <property type="entry name" value="CHEMOTAXIS_TRANSDUC_2"/>
    <property type="match status" value="1"/>
</dbReference>
<dbReference type="PROSITE" id="PS50885">
    <property type="entry name" value="HAMP"/>
    <property type="match status" value="1"/>
</dbReference>
<dbReference type="AlphaFoldDB" id="A0A840BEU7"/>
<accession>A0A840BEU7</accession>
<evidence type="ECO:0000256" key="4">
    <source>
        <dbReference type="ARBA" id="ARBA00022500"/>
    </source>
</evidence>
<dbReference type="Pfam" id="PF02203">
    <property type="entry name" value="TarH"/>
    <property type="match status" value="1"/>
</dbReference>
<feature type="transmembrane region" description="Helical" evidence="11">
    <location>
        <begin position="200"/>
        <end position="223"/>
    </location>
</feature>
<dbReference type="InterPro" id="IPR004089">
    <property type="entry name" value="MCPsignal_dom"/>
</dbReference>
<dbReference type="SMART" id="SM00304">
    <property type="entry name" value="HAMP"/>
    <property type="match status" value="2"/>
</dbReference>
<dbReference type="Pfam" id="PF00015">
    <property type="entry name" value="MCPsignal"/>
    <property type="match status" value="1"/>
</dbReference>
<dbReference type="GO" id="GO:0005886">
    <property type="term" value="C:plasma membrane"/>
    <property type="evidence" value="ECO:0007669"/>
    <property type="project" value="UniProtKB-SubCell"/>
</dbReference>
<keyword evidence="6 11" id="KW-1133">Transmembrane helix</keyword>
<feature type="domain" description="HAMP" evidence="13">
    <location>
        <begin position="224"/>
        <end position="277"/>
    </location>
</feature>
<evidence type="ECO:0000313" key="15">
    <source>
        <dbReference type="Proteomes" id="UP000561045"/>
    </source>
</evidence>
<evidence type="ECO:0000256" key="1">
    <source>
        <dbReference type="ARBA" id="ARBA00004651"/>
    </source>
</evidence>
<keyword evidence="7 11" id="KW-0472">Membrane</keyword>